<sequence>PSSPSLCRPLGDIAWPLTPSAPVSGGRPVPVVVDDNIKVTPHVYLFVLHGHNLTQCATYEPLLLLIGCIDGSHDDLRCILKDISQPGISTILSTAFPQEVVKLRVPLPLPCSLVRKSTVLGMPTNVACDGLR</sequence>
<evidence type="ECO:0000313" key="2">
    <source>
        <dbReference type="Proteomes" id="UP001066276"/>
    </source>
</evidence>
<dbReference type="AlphaFoldDB" id="A0AAV7LCP5"/>
<feature type="non-terminal residue" evidence="1">
    <location>
        <position position="1"/>
    </location>
</feature>
<dbReference type="Proteomes" id="UP001066276">
    <property type="component" value="Chromosome 11"/>
</dbReference>
<dbReference type="EMBL" id="JANPWB010000015">
    <property type="protein sequence ID" value="KAJ1088127.1"/>
    <property type="molecule type" value="Genomic_DNA"/>
</dbReference>
<gene>
    <name evidence="1" type="ORF">NDU88_001286</name>
</gene>
<protein>
    <submittedName>
        <fullName evidence="1">Uncharacterized protein</fullName>
    </submittedName>
</protein>
<name>A0AAV7LCP5_PLEWA</name>
<evidence type="ECO:0000313" key="1">
    <source>
        <dbReference type="EMBL" id="KAJ1088127.1"/>
    </source>
</evidence>
<accession>A0AAV7LCP5</accession>
<feature type="non-terminal residue" evidence="1">
    <location>
        <position position="132"/>
    </location>
</feature>
<comment type="caution">
    <text evidence="1">The sequence shown here is derived from an EMBL/GenBank/DDBJ whole genome shotgun (WGS) entry which is preliminary data.</text>
</comment>
<keyword evidence="2" id="KW-1185">Reference proteome</keyword>
<reference evidence="1" key="1">
    <citation type="journal article" date="2022" name="bioRxiv">
        <title>Sequencing and chromosome-scale assembly of the giantPleurodeles waltlgenome.</title>
        <authorList>
            <person name="Brown T."/>
            <person name="Elewa A."/>
            <person name="Iarovenko S."/>
            <person name="Subramanian E."/>
            <person name="Araus A.J."/>
            <person name="Petzold A."/>
            <person name="Susuki M."/>
            <person name="Suzuki K.-i.T."/>
            <person name="Hayashi T."/>
            <person name="Toyoda A."/>
            <person name="Oliveira C."/>
            <person name="Osipova E."/>
            <person name="Leigh N.D."/>
            <person name="Simon A."/>
            <person name="Yun M.H."/>
        </authorList>
    </citation>
    <scope>NUCLEOTIDE SEQUENCE</scope>
    <source>
        <strain evidence="1">20211129_DDA</strain>
        <tissue evidence="1">Liver</tissue>
    </source>
</reference>
<organism evidence="1 2">
    <name type="scientific">Pleurodeles waltl</name>
    <name type="common">Iberian ribbed newt</name>
    <dbReference type="NCBI Taxonomy" id="8319"/>
    <lineage>
        <taxon>Eukaryota</taxon>
        <taxon>Metazoa</taxon>
        <taxon>Chordata</taxon>
        <taxon>Craniata</taxon>
        <taxon>Vertebrata</taxon>
        <taxon>Euteleostomi</taxon>
        <taxon>Amphibia</taxon>
        <taxon>Batrachia</taxon>
        <taxon>Caudata</taxon>
        <taxon>Salamandroidea</taxon>
        <taxon>Salamandridae</taxon>
        <taxon>Pleurodelinae</taxon>
        <taxon>Pleurodeles</taxon>
    </lineage>
</organism>
<proteinExistence type="predicted"/>